<dbReference type="RefSeq" id="XP_022108844.1">
    <property type="nucleotide sequence ID" value="XM_022253152.1"/>
</dbReference>
<evidence type="ECO:0000313" key="9">
    <source>
        <dbReference type="RefSeq" id="XP_022108844.1"/>
    </source>
</evidence>
<dbReference type="InterPro" id="IPR006201">
    <property type="entry name" value="Neur_channel"/>
</dbReference>
<dbReference type="PRINTS" id="PR00252">
    <property type="entry name" value="NRIONCHANNEL"/>
</dbReference>
<evidence type="ECO:0000256" key="5">
    <source>
        <dbReference type="RuleBase" id="RU000687"/>
    </source>
</evidence>
<keyword evidence="5" id="KW-0813">Transport</keyword>
<dbReference type="Gene3D" id="2.70.170.10">
    <property type="entry name" value="Neurotransmitter-gated ion-channel ligand-binding domain"/>
    <property type="match status" value="1"/>
</dbReference>
<dbReference type="Gene3D" id="1.20.58.390">
    <property type="entry name" value="Neurotransmitter-gated ion-channel transmembrane domain"/>
    <property type="match status" value="1"/>
</dbReference>
<dbReference type="CDD" id="cd19051">
    <property type="entry name" value="LGIC_TM_cation"/>
    <property type="match status" value="1"/>
</dbReference>
<protein>
    <submittedName>
        <fullName evidence="9">Neuronal acetylcholine receptor subunit alpha-10-like isoform X1</fullName>
    </submittedName>
</protein>
<dbReference type="InterPro" id="IPR038050">
    <property type="entry name" value="Neuro_actylchol_rec"/>
</dbReference>
<dbReference type="PROSITE" id="PS00236">
    <property type="entry name" value="NEUROTR_ION_CHANNEL"/>
    <property type="match status" value="1"/>
</dbReference>
<keyword evidence="8" id="KW-1185">Reference proteome</keyword>
<feature type="domain" description="Neurotransmitter-gated ion-channel ligand-binding" evidence="6">
    <location>
        <begin position="51"/>
        <end position="254"/>
    </location>
</feature>
<comment type="similarity">
    <text evidence="5">Belongs to the ligand-gated ion channel (TC 1.A.9) family.</text>
</comment>
<evidence type="ECO:0000256" key="2">
    <source>
        <dbReference type="ARBA" id="ARBA00022692"/>
    </source>
</evidence>
<name>A0A8B7ZTU1_ACAPL</name>
<evidence type="ECO:0000313" key="8">
    <source>
        <dbReference type="Proteomes" id="UP000694845"/>
    </source>
</evidence>
<dbReference type="InterPro" id="IPR036734">
    <property type="entry name" value="Neur_chan_lig-bd_sf"/>
</dbReference>
<evidence type="ECO:0000259" key="6">
    <source>
        <dbReference type="Pfam" id="PF02931"/>
    </source>
</evidence>
<evidence type="ECO:0000256" key="1">
    <source>
        <dbReference type="ARBA" id="ARBA00004141"/>
    </source>
</evidence>
<dbReference type="Pfam" id="PF02931">
    <property type="entry name" value="Neur_chan_LBD"/>
    <property type="match status" value="1"/>
</dbReference>
<feature type="transmembrane region" description="Helical" evidence="5">
    <location>
        <begin position="288"/>
        <end position="309"/>
    </location>
</feature>
<dbReference type="InterPro" id="IPR006029">
    <property type="entry name" value="Neurotrans-gated_channel_TM"/>
</dbReference>
<proteinExistence type="inferred from homology"/>
<keyword evidence="5" id="KW-0732">Signal</keyword>
<keyword evidence="4 5" id="KW-0472">Membrane</keyword>
<dbReference type="Proteomes" id="UP000694845">
    <property type="component" value="Unplaced"/>
</dbReference>
<feature type="chain" id="PRO_5034841552" evidence="5">
    <location>
        <begin position="28"/>
        <end position="468"/>
    </location>
</feature>
<sequence>MASTTSLKRTLFIAGLFILMMVSGVMSGGNKTAEIPDPVGVKGAGDSEAGRLVNDLMAGYGPGFVRPVMDSNTPTVVEYRVLIHELIELSTQAQTIAIKANLRVSWTDEFLQWEPSEYGNTTRILIPITSLWQPDITLLRNINEGYEITKPTSVRVNSTGHVSWYTPAFLSSSCDVNIKYFPFDVQRCEMRFSSWSFTIEDVDLQVANGSDARQLSYTENGIWDLVEVQTAREVNSYSAGDYPEVSYTFVLRRRSAYYYTNVIIPFLFLSLMCNLIFLLPPDGKDAKVALIITTLLALVVFLQIIAGVMPPVGETPILASYFLALIILVCISIVVMIFIYAVQHGSNQPPRWFRRLVLGFMAKAVCMYDSAMAGYAEKEDLTKEELYTVETNANTERAKTRPPLELPQGLLNDVTFLRKKAEAQDLSDFFASQWRYASRVIDRWMLIISLMVWALATIILLALSNSGE</sequence>
<dbReference type="GeneID" id="110989055"/>
<dbReference type="KEGG" id="aplc:110989055"/>
<accession>A0A8B7ZTU1</accession>
<dbReference type="GO" id="GO:0016020">
    <property type="term" value="C:membrane"/>
    <property type="evidence" value="ECO:0007669"/>
    <property type="project" value="UniProtKB-SubCell"/>
</dbReference>
<comment type="subcellular location">
    <subcellularLocation>
        <location evidence="1">Membrane</location>
        <topology evidence="1">Multi-pass membrane protein</topology>
    </subcellularLocation>
</comment>
<dbReference type="GO" id="GO:0005230">
    <property type="term" value="F:extracellular ligand-gated monoatomic ion channel activity"/>
    <property type="evidence" value="ECO:0007669"/>
    <property type="project" value="InterPro"/>
</dbReference>
<dbReference type="GO" id="GO:0004888">
    <property type="term" value="F:transmembrane signaling receptor activity"/>
    <property type="evidence" value="ECO:0007669"/>
    <property type="project" value="InterPro"/>
</dbReference>
<dbReference type="Pfam" id="PF02932">
    <property type="entry name" value="Neur_chan_memb"/>
    <property type="match status" value="1"/>
</dbReference>
<dbReference type="FunFam" id="2.70.170.10:FF:000030">
    <property type="entry name" value="AcetylCholine Receptor"/>
    <property type="match status" value="1"/>
</dbReference>
<keyword evidence="2 5" id="KW-0812">Transmembrane</keyword>
<organism evidence="8 9">
    <name type="scientific">Acanthaster planci</name>
    <name type="common">Crown-of-thorns starfish</name>
    <dbReference type="NCBI Taxonomy" id="133434"/>
    <lineage>
        <taxon>Eukaryota</taxon>
        <taxon>Metazoa</taxon>
        <taxon>Echinodermata</taxon>
        <taxon>Eleutherozoa</taxon>
        <taxon>Asterozoa</taxon>
        <taxon>Asteroidea</taxon>
        <taxon>Valvatacea</taxon>
        <taxon>Valvatida</taxon>
        <taxon>Acanthasteridae</taxon>
        <taxon>Acanthaster</taxon>
    </lineage>
</organism>
<keyword evidence="5" id="KW-0406">Ion transport</keyword>
<dbReference type="SUPFAM" id="SSF90112">
    <property type="entry name" value="Neurotransmitter-gated ion-channel transmembrane pore"/>
    <property type="match status" value="1"/>
</dbReference>
<dbReference type="PANTHER" id="PTHR18945">
    <property type="entry name" value="NEUROTRANSMITTER GATED ION CHANNEL"/>
    <property type="match status" value="1"/>
</dbReference>
<feature type="transmembrane region" description="Helical" evidence="5">
    <location>
        <begin position="321"/>
        <end position="342"/>
    </location>
</feature>
<feature type="domain" description="Neurotransmitter-gated ion-channel transmembrane" evidence="7">
    <location>
        <begin position="262"/>
        <end position="384"/>
    </location>
</feature>
<dbReference type="InterPro" id="IPR036719">
    <property type="entry name" value="Neuro-gated_channel_TM_sf"/>
</dbReference>
<reference evidence="9" key="1">
    <citation type="submission" date="2025-08" db="UniProtKB">
        <authorList>
            <consortium name="RefSeq"/>
        </authorList>
    </citation>
    <scope>IDENTIFICATION</scope>
</reference>
<dbReference type="CDD" id="cd18997">
    <property type="entry name" value="LGIC_ECD_nAChR"/>
    <property type="match status" value="1"/>
</dbReference>
<feature type="transmembrane region" description="Helical" evidence="5">
    <location>
        <begin position="256"/>
        <end position="279"/>
    </location>
</feature>
<dbReference type="AlphaFoldDB" id="A0A8B7ZTU1"/>
<keyword evidence="3 5" id="KW-1133">Transmembrane helix</keyword>
<dbReference type="SUPFAM" id="SSF63712">
    <property type="entry name" value="Nicotinic receptor ligand binding domain-like"/>
    <property type="match status" value="1"/>
</dbReference>
<dbReference type="InterPro" id="IPR006202">
    <property type="entry name" value="Neur_chan_lig-bd"/>
</dbReference>
<evidence type="ECO:0000256" key="3">
    <source>
        <dbReference type="ARBA" id="ARBA00022989"/>
    </source>
</evidence>
<feature type="signal peptide" evidence="5">
    <location>
        <begin position="1"/>
        <end position="27"/>
    </location>
</feature>
<dbReference type="InterPro" id="IPR018000">
    <property type="entry name" value="Neurotransmitter_ion_chnl_CS"/>
</dbReference>
<keyword evidence="5" id="KW-0407">Ion channel</keyword>
<dbReference type="OrthoDB" id="5975154at2759"/>
<evidence type="ECO:0000259" key="7">
    <source>
        <dbReference type="Pfam" id="PF02932"/>
    </source>
</evidence>
<evidence type="ECO:0000256" key="4">
    <source>
        <dbReference type="ARBA" id="ARBA00023136"/>
    </source>
</evidence>
<gene>
    <name evidence="9" type="primary">LOC110989055</name>
</gene>
<feature type="transmembrane region" description="Helical" evidence="5">
    <location>
        <begin position="444"/>
        <end position="463"/>
    </location>
</feature>